<sequence length="419" mass="44461">MLQRITAAITGCALMFLLFACKKDNNAQPDPVYNGEGVATPVGLPDATAASVKTIGAEGGAISSADGRIKLSIPAGAVSAAQQFTVQSISNQNPLAIGKAYRLMPHNVTFSKPVTIEFSYNEEEIINTLPEALGIAYQDDKGIWQAQGSTVIDPENKKARVTTTHFSDWSLFESFYLVSSASMLPVNGTADLEVFCTEDILAPLTPGSQVPMGKKISIATTNIKEWKLAGAGNLQANGAKAVYKAPGTVPNAPNPVAISVNLDLKQRGKFMLVKNIEITGDDGEIEVRVAGGNWVKQPASPAVKMGPDNIAMADSDGDARGWYVLIRFVGGVGTHAFKDPAVIWGTHVHYHITGGNNYTCAYINGAEEFVPSGGGVTITSMGDDDGFIKGTFVMSPAGFGNNLKNTTTVEGRFRVRKSW</sequence>
<feature type="domain" description="ZU5" evidence="2">
    <location>
        <begin position="49"/>
        <end position="175"/>
    </location>
</feature>
<feature type="chain" id="PRO_5012641776" description="ZU5 domain-containing protein" evidence="1">
    <location>
        <begin position="28"/>
        <end position="419"/>
    </location>
</feature>
<organism evidence="3 4">
    <name type="scientific">Niastella populi</name>
    <dbReference type="NCBI Taxonomy" id="550983"/>
    <lineage>
        <taxon>Bacteria</taxon>
        <taxon>Pseudomonadati</taxon>
        <taxon>Bacteroidota</taxon>
        <taxon>Chitinophagia</taxon>
        <taxon>Chitinophagales</taxon>
        <taxon>Chitinophagaceae</taxon>
        <taxon>Niastella</taxon>
    </lineage>
</organism>
<name>A0A1V9FKV4_9BACT</name>
<dbReference type="PROSITE" id="PS51257">
    <property type="entry name" value="PROKAR_LIPOPROTEIN"/>
    <property type="match status" value="1"/>
</dbReference>
<dbReference type="InterPro" id="IPR000906">
    <property type="entry name" value="ZU5_dom"/>
</dbReference>
<dbReference type="RefSeq" id="WP_081164690.1">
    <property type="nucleotide sequence ID" value="NZ_LWBP01000185.1"/>
</dbReference>
<dbReference type="OrthoDB" id="770607at2"/>
<feature type="signal peptide" evidence="1">
    <location>
        <begin position="1"/>
        <end position="27"/>
    </location>
</feature>
<reference evidence="4" key="1">
    <citation type="submission" date="2016-04" db="EMBL/GenBank/DDBJ databases">
        <authorList>
            <person name="Chen L."/>
            <person name="Zhuang W."/>
            <person name="Wang G."/>
        </authorList>
    </citation>
    <scope>NUCLEOTIDE SEQUENCE [LARGE SCALE GENOMIC DNA]</scope>
    <source>
        <strain evidence="4">208</strain>
    </source>
</reference>
<evidence type="ECO:0000259" key="2">
    <source>
        <dbReference type="PROSITE" id="PS51145"/>
    </source>
</evidence>
<dbReference type="STRING" id="550983.A4R26_21710"/>
<dbReference type="Gene3D" id="2.60.220.30">
    <property type="match status" value="1"/>
</dbReference>
<dbReference type="Proteomes" id="UP000192276">
    <property type="component" value="Unassembled WGS sequence"/>
</dbReference>
<dbReference type="AlphaFoldDB" id="A0A1V9FKV4"/>
<evidence type="ECO:0000313" key="4">
    <source>
        <dbReference type="Proteomes" id="UP000192276"/>
    </source>
</evidence>
<proteinExistence type="predicted"/>
<protein>
    <recommendedName>
        <fullName evidence="2">ZU5 domain-containing protein</fullName>
    </recommendedName>
</protein>
<comment type="caution">
    <text evidence="3">The sequence shown here is derived from an EMBL/GenBank/DDBJ whole genome shotgun (WGS) entry which is preliminary data.</text>
</comment>
<keyword evidence="4" id="KW-1185">Reference proteome</keyword>
<dbReference type="EMBL" id="LWBP01000185">
    <property type="protein sequence ID" value="OQP59009.1"/>
    <property type="molecule type" value="Genomic_DNA"/>
</dbReference>
<gene>
    <name evidence="3" type="ORF">A4R26_21710</name>
</gene>
<evidence type="ECO:0000313" key="3">
    <source>
        <dbReference type="EMBL" id="OQP59009.1"/>
    </source>
</evidence>
<evidence type="ECO:0000256" key="1">
    <source>
        <dbReference type="SAM" id="SignalP"/>
    </source>
</evidence>
<dbReference type="PROSITE" id="PS51145">
    <property type="entry name" value="ZU5"/>
    <property type="match status" value="1"/>
</dbReference>
<accession>A0A1V9FKV4</accession>
<keyword evidence="1" id="KW-0732">Signal</keyword>